<evidence type="ECO:0000256" key="12">
    <source>
        <dbReference type="SAM" id="Phobius"/>
    </source>
</evidence>
<dbReference type="Gene3D" id="1.10.287.70">
    <property type="match status" value="1"/>
</dbReference>
<dbReference type="AlphaFoldDB" id="A0A9R1UAU9"/>
<keyword evidence="3" id="KW-1003">Cell membrane</keyword>
<dbReference type="PANTHER" id="PTHR42643">
    <property type="entry name" value="IONOTROPIC RECEPTOR 20A-RELATED"/>
    <property type="match status" value="1"/>
</dbReference>
<feature type="signal peptide" evidence="13">
    <location>
        <begin position="1"/>
        <end position="21"/>
    </location>
</feature>
<keyword evidence="2" id="KW-0813">Transport</keyword>
<comment type="subcellular location">
    <subcellularLocation>
        <location evidence="1">Cell membrane</location>
        <topology evidence="1">Multi-pass membrane protein</topology>
    </subcellularLocation>
</comment>
<keyword evidence="15" id="KW-1185">Reference proteome</keyword>
<name>A0A9R1UAU9_9HYME</name>
<dbReference type="SUPFAM" id="SSF53850">
    <property type="entry name" value="Periplasmic binding protein-like II"/>
    <property type="match status" value="1"/>
</dbReference>
<dbReference type="Proteomes" id="UP000694866">
    <property type="component" value="Unplaced"/>
</dbReference>
<evidence type="ECO:0000256" key="7">
    <source>
        <dbReference type="ARBA" id="ARBA00023136"/>
    </source>
</evidence>
<feature type="domain" description="Ionotropic glutamate receptor L-glutamate and glycine-binding" evidence="14">
    <location>
        <begin position="203"/>
        <end position="278"/>
    </location>
</feature>
<dbReference type="Pfam" id="PF10613">
    <property type="entry name" value="Lig_chan-Glu_bd"/>
    <property type="match status" value="1"/>
</dbReference>
<dbReference type="InterPro" id="IPR052192">
    <property type="entry name" value="Insect_Ionotropic_Sensory_Rcpt"/>
</dbReference>
<evidence type="ECO:0000256" key="3">
    <source>
        <dbReference type="ARBA" id="ARBA00022475"/>
    </source>
</evidence>
<dbReference type="GO" id="GO:0005886">
    <property type="term" value="C:plasma membrane"/>
    <property type="evidence" value="ECO:0007669"/>
    <property type="project" value="UniProtKB-SubCell"/>
</dbReference>
<proteinExistence type="predicted"/>
<accession>A0A9R1UAU9</accession>
<evidence type="ECO:0000256" key="10">
    <source>
        <dbReference type="ARBA" id="ARBA00023286"/>
    </source>
</evidence>
<keyword evidence="4 12" id="KW-0812">Transmembrane</keyword>
<keyword evidence="5 12" id="KW-1133">Transmembrane helix</keyword>
<dbReference type="Gene3D" id="3.40.190.10">
    <property type="entry name" value="Periplasmic binding protein-like II"/>
    <property type="match status" value="1"/>
</dbReference>
<evidence type="ECO:0000259" key="14">
    <source>
        <dbReference type="Pfam" id="PF10613"/>
    </source>
</evidence>
<feature type="chain" id="PRO_5040425624" evidence="13">
    <location>
        <begin position="22"/>
        <end position="581"/>
    </location>
</feature>
<evidence type="ECO:0000256" key="13">
    <source>
        <dbReference type="SAM" id="SignalP"/>
    </source>
</evidence>
<evidence type="ECO:0000256" key="1">
    <source>
        <dbReference type="ARBA" id="ARBA00004651"/>
    </source>
</evidence>
<evidence type="ECO:0000256" key="2">
    <source>
        <dbReference type="ARBA" id="ARBA00022448"/>
    </source>
</evidence>
<evidence type="ECO:0000256" key="9">
    <source>
        <dbReference type="ARBA" id="ARBA00023180"/>
    </source>
</evidence>
<evidence type="ECO:0000256" key="11">
    <source>
        <dbReference type="ARBA" id="ARBA00023303"/>
    </source>
</evidence>
<dbReference type="RefSeq" id="XP_011313501.1">
    <property type="nucleotide sequence ID" value="XM_011315199.1"/>
</dbReference>
<feature type="transmembrane region" description="Helical" evidence="12">
    <location>
        <begin position="533"/>
        <end position="553"/>
    </location>
</feature>
<dbReference type="GO" id="GO:0015276">
    <property type="term" value="F:ligand-gated monoatomic ion channel activity"/>
    <property type="evidence" value="ECO:0007669"/>
    <property type="project" value="InterPro"/>
</dbReference>
<evidence type="ECO:0000256" key="5">
    <source>
        <dbReference type="ARBA" id="ARBA00022989"/>
    </source>
</evidence>
<keyword evidence="10" id="KW-1071">Ligand-gated ion channel</keyword>
<gene>
    <name evidence="16" type="primary">LOC105272970</name>
</gene>
<dbReference type="InterPro" id="IPR019594">
    <property type="entry name" value="Glu/Gly-bd"/>
</dbReference>
<feature type="transmembrane region" description="Helical" evidence="12">
    <location>
        <begin position="297"/>
        <end position="315"/>
    </location>
</feature>
<dbReference type="PANTHER" id="PTHR42643:SF24">
    <property type="entry name" value="IONOTROPIC RECEPTOR 60A"/>
    <property type="match status" value="1"/>
</dbReference>
<evidence type="ECO:0000313" key="15">
    <source>
        <dbReference type="Proteomes" id="UP000694866"/>
    </source>
</evidence>
<dbReference type="OrthoDB" id="6117597at2759"/>
<keyword evidence="8 16" id="KW-0675">Receptor</keyword>
<feature type="transmembrane region" description="Helical" evidence="12">
    <location>
        <begin position="354"/>
        <end position="381"/>
    </location>
</feature>
<keyword evidence="7 12" id="KW-0472">Membrane</keyword>
<dbReference type="KEGG" id="fas:105272970"/>
<protein>
    <submittedName>
        <fullName evidence="16">Probable glutamate receptor</fullName>
    </submittedName>
</protein>
<keyword evidence="9" id="KW-0325">Glycoprotein</keyword>
<sequence length="581" mass="66911">MNLLLLILPGISILFVKLSDASYYGQLIKNVYVKYNMRAVLIVRSEQSMERSTVWHESAKQLFDEGIPISCWHTSQYDNRTMQLEENIQDILHVSELRTMEELQAFQLFTNNMEINNGVWLMIFMSYDNQDICEYCHEPSEDLFNSTFDLKRLVVCCNSKTVTEWKRSHTNGLKNLEVGQLVDDNRGVVWIDNSNYYDHFSMNELSIAMNFTISKMMWDHQFGTWDAETANWTGAIGKVHRNEADIGVSDFLMTNRRADAVSFASPIIYEKLKLNIKKNDAGYVMLKAYFKSLATDVWIVIIGLIVITPLLLTIIRYRRRDHFFPLLFENYSSIWGIYCQQSLPECPEQPSQRIIYLSILICSYVTLGAYSGSMISSLAVIQDSSFNTLEDLIEDGSYKLLVFDTSLIDHFFTVSDERLQKKMKSLIIPLNSTSGSNEEAFQRVCRERVAFFTTESTKKALFNVIPCELSSIGTGIVATASIILPLNSINLAPINDNLRKFRVNGLIRRLEQNYFRQLERKKTEHPPVTVRGIVPLLMILAVGLSVALIIFMIERNTPWFMQKTYNTSTRRVRLGKHTTFP</sequence>
<dbReference type="GeneID" id="105272970"/>
<organism evidence="15 16">
    <name type="scientific">Fopius arisanus</name>
    <dbReference type="NCBI Taxonomy" id="64838"/>
    <lineage>
        <taxon>Eukaryota</taxon>
        <taxon>Metazoa</taxon>
        <taxon>Ecdysozoa</taxon>
        <taxon>Arthropoda</taxon>
        <taxon>Hexapoda</taxon>
        <taxon>Insecta</taxon>
        <taxon>Pterygota</taxon>
        <taxon>Neoptera</taxon>
        <taxon>Endopterygota</taxon>
        <taxon>Hymenoptera</taxon>
        <taxon>Apocrita</taxon>
        <taxon>Ichneumonoidea</taxon>
        <taxon>Braconidae</taxon>
        <taxon>Opiinae</taxon>
        <taxon>Fopius</taxon>
    </lineage>
</organism>
<reference evidence="16" key="1">
    <citation type="submission" date="2025-08" db="UniProtKB">
        <authorList>
            <consortium name="RefSeq"/>
        </authorList>
    </citation>
    <scope>IDENTIFICATION</scope>
    <source>
        <strain evidence="16">USDA-PBARC FA_bdor</strain>
        <tissue evidence="16">Whole organism</tissue>
    </source>
</reference>
<keyword evidence="13" id="KW-0732">Signal</keyword>
<keyword evidence="11" id="KW-0407">Ion channel</keyword>
<evidence type="ECO:0000256" key="6">
    <source>
        <dbReference type="ARBA" id="ARBA00023065"/>
    </source>
</evidence>
<feature type="non-terminal residue" evidence="16">
    <location>
        <position position="581"/>
    </location>
</feature>
<keyword evidence="6" id="KW-0406">Ion transport</keyword>
<evidence type="ECO:0000256" key="4">
    <source>
        <dbReference type="ARBA" id="ARBA00022692"/>
    </source>
</evidence>
<evidence type="ECO:0000313" key="16">
    <source>
        <dbReference type="RefSeq" id="XP_011313501.1"/>
    </source>
</evidence>
<evidence type="ECO:0000256" key="8">
    <source>
        <dbReference type="ARBA" id="ARBA00023170"/>
    </source>
</evidence>